<dbReference type="InterPro" id="IPR004031">
    <property type="entry name" value="PMP22/EMP/MP20/Claudin"/>
</dbReference>
<accession>A0A6P8NKC6</accession>
<feature type="transmembrane region" description="Helical" evidence="5">
    <location>
        <begin position="140"/>
        <end position="162"/>
    </location>
</feature>
<dbReference type="AlphaFoldDB" id="A0A6P8NKC6"/>
<gene>
    <name evidence="7" type="primary">LOC117345860</name>
</gene>
<keyword evidence="2 5" id="KW-0812">Transmembrane</keyword>
<dbReference type="KEGG" id="gsh:117345860"/>
<dbReference type="Gene3D" id="1.20.140.150">
    <property type="match status" value="1"/>
</dbReference>
<feature type="transmembrane region" description="Helical" evidence="5">
    <location>
        <begin position="204"/>
        <end position="227"/>
    </location>
</feature>
<dbReference type="InParanoid" id="A0A6P8NKC6"/>
<dbReference type="InterPro" id="IPR050579">
    <property type="entry name" value="PMP-22/EMP/MP20-like"/>
</dbReference>
<dbReference type="Pfam" id="PF00822">
    <property type="entry name" value="PMP22_Claudin"/>
    <property type="match status" value="1"/>
</dbReference>
<proteinExistence type="predicted"/>
<keyword evidence="6" id="KW-1185">Reference proteome</keyword>
<protein>
    <submittedName>
        <fullName evidence="7">Epithelial membrane protein 1-like isoform X1</fullName>
    </submittedName>
</protein>
<organism evidence="6 7">
    <name type="scientific">Geotrypetes seraphini</name>
    <name type="common">Gaboon caecilian</name>
    <name type="synonym">Caecilia seraphini</name>
    <dbReference type="NCBI Taxonomy" id="260995"/>
    <lineage>
        <taxon>Eukaryota</taxon>
        <taxon>Metazoa</taxon>
        <taxon>Chordata</taxon>
        <taxon>Craniata</taxon>
        <taxon>Vertebrata</taxon>
        <taxon>Euteleostomi</taxon>
        <taxon>Amphibia</taxon>
        <taxon>Gymnophiona</taxon>
        <taxon>Geotrypetes</taxon>
    </lineage>
</organism>
<keyword evidence="4 5" id="KW-0472">Membrane</keyword>
<dbReference type="OrthoDB" id="9908521at2759"/>
<dbReference type="PANTHER" id="PTHR10671">
    <property type="entry name" value="EPITHELIAL MEMBRANE PROTEIN-RELATED"/>
    <property type="match status" value="1"/>
</dbReference>
<dbReference type="Proteomes" id="UP000515159">
    <property type="component" value="Chromosome 11"/>
</dbReference>
<dbReference type="PANTHER" id="PTHR10671:SF108">
    <property type="entry name" value="CLAUDIN FAMILY PROTEIN-RELATED"/>
    <property type="match status" value="1"/>
</dbReference>
<evidence type="ECO:0000313" key="7">
    <source>
        <dbReference type="RefSeq" id="XP_033771009.1"/>
    </source>
</evidence>
<reference evidence="7" key="1">
    <citation type="submission" date="2025-08" db="UniProtKB">
        <authorList>
            <consortium name="RefSeq"/>
        </authorList>
    </citation>
    <scope>IDENTIFICATION</scope>
</reference>
<evidence type="ECO:0000256" key="2">
    <source>
        <dbReference type="ARBA" id="ARBA00022692"/>
    </source>
</evidence>
<comment type="subcellular location">
    <subcellularLocation>
        <location evidence="1">Membrane</location>
        <topology evidence="1">Multi-pass membrane protein</topology>
    </subcellularLocation>
</comment>
<dbReference type="RefSeq" id="XP_033771009.1">
    <property type="nucleotide sequence ID" value="XM_033915118.1"/>
</dbReference>
<evidence type="ECO:0000256" key="3">
    <source>
        <dbReference type="ARBA" id="ARBA00022989"/>
    </source>
</evidence>
<evidence type="ECO:0000256" key="4">
    <source>
        <dbReference type="ARBA" id="ARBA00023136"/>
    </source>
</evidence>
<name>A0A6P8NKC6_GEOSA</name>
<dbReference type="GO" id="GO:0005886">
    <property type="term" value="C:plasma membrane"/>
    <property type="evidence" value="ECO:0007669"/>
    <property type="project" value="TreeGrafter"/>
</dbReference>
<feature type="transmembrane region" description="Helical" evidence="5">
    <location>
        <begin position="45"/>
        <end position="65"/>
    </location>
</feature>
<sequence>MRRPTSSLVTWDAKPTCPVIECGFTRKKISKDCCLILKIRSKMKFFRVVGVAISSFVLLLQLVVITSNHCYYISSVANIGLWRACALITTTSSYPLCASSPFYPEILDVIRAFLVLAVIFSCLAVISGVYSFFCKKVSAALLCSTACSFLSGLFAIIGMGIFTHCIPKFMHGMLLQPSYRRLLPPLSVGLSDPSPEQIPHSYSWAFYLSWLTIPALYLAGIFELVAYKREKKRESRFMHEFLEQATSIPKVATSSASLLAECEASGLM</sequence>
<evidence type="ECO:0000256" key="5">
    <source>
        <dbReference type="SAM" id="Phobius"/>
    </source>
</evidence>
<evidence type="ECO:0000313" key="6">
    <source>
        <dbReference type="Proteomes" id="UP000515159"/>
    </source>
</evidence>
<keyword evidence="3 5" id="KW-1133">Transmembrane helix</keyword>
<evidence type="ECO:0000256" key="1">
    <source>
        <dbReference type="ARBA" id="ARBA00004141"/>
    </source>
</evidence>
<dbReference type="GeneID" id="117345860"/>
<feature type="transmembrane region" description="Helical" evidence="5">
    <location>
        <begin position="109"/>
        <end position="133"/>
    </location>
</feature>